<dbReference type="InterPro" id="IPR002611">
    <property type="entry name" value="IstB_ATP-bd"/>
</dbReference>
<dbReference type="RefSeq" id="WP_133235875.1">
    <property type="nucleotide sequence ID" value="NZ_SMRT01000025.1"/>
</dbReference>
<dbReference type="SMART" id="SM00382">
    <property type="entry name" value="AAA"/>
    <property type="match status" value="1"/>
</dbReference>
<dbReference type="InterPro" id="IPR047661">
    <property type="entry name" value="IstB"/>
</dbReference>
<dbReference type="GO" id="GO:0006260">
    <property type="term" value="P:DNA replication"/>
    <property type="evidence" value="ECO:0007669"/>
    <property type="project" value="TreeGrafter"/>
</dbReference>
<evidence type="ECO:0000256" key="2">
    <source>
        <dbReference type="ARBA" id="ARBA00022741"/>
    </source>
</evidence>
<dbReference type="InterPro" id="IPR027417">
    <property type="entry name" value="P-loop_NTPase"/>
</dbReference>
<dbReference type="Gene3D" id="3.40.50.300">
    <property type="entry name" value="P-loop containing nucleotide triphosphate hydrolases"/>
    <property type="match status" value="1"/>
</dbReference>
<dbReference type="AlphaFoldDB" id="A0A4R5KB50"/>
<reference evidence="5 6" key="1">
    <citation type="submission" date="2019-03" db="EMBL/GenBank/DDBJ databases">
        <title>This is whole genome sequence of Paenibacillus sp MS74 strain.</title>
        <authorList>
            <person name="Trinh H.N."/>
        </authorList>
    </citation>
    <scope>NUCLEOTIDE SEQUENCE [LARGE SCALE GENOMIC DNA]</scope>
    <source>
        <strain evidence="5 6">MS74</strain>
    </source>
</reference>
<dbReference type="CDD" id="cd00009">
    <property type="entry name" value="AAA"/>
    <property type="match status" value="1"/>
</dbReference>
<feature type="domain" description="AAA+ ATPase" evidence="4">
    <location>
        <begin position="100"/>
        <end position="233"/>
    </location>
</feature>
<evidence type="ECO:0000256" key="3">
    <source>
        <dbReference type="ARBA" id="ARBA00022840"/>
    </source>
</evidence>
<evidence type="ECO:0000313" key="5">
    <source>
        <dbReference type="EMBL" id="TDF91718.1"/>
    </source>
</evidence>
<dbReference type="PRINTS" id="PR00300">
    <property type="entry name" value="CLPPROTEASEA"/>
</dbReference>
<dbReference type="PANTHER" id="PTHR30050:SF4">
    <property type="entry name" value="ATP-BINDING PROTEIN RV3427C IN INSERTION SEQUENCE-RELATED"/>
    <property type="match status" value="1"/>
</dbReference>
<evidence type="ECO:0000256" key="1">
    <source>
        <dbReference type="ARBA" id="ARBA00008059"/>
    </source>
</evidence>
<dbReference type="Pfam" id="PF01695">
    <property type="entry name" value="IstB_IS21"/>
    <property type="match status" value="1"/>
</dbReference>
<protein>
    <submittedName>
        <fullName evidence="5">AAA family ATPase</fullName>
    </submittedName>
</protein>
<gene>
    <name evidence="5" type="ORF">E1757_31800</name>
</gene>
<keyword evidence="6" id="KW-1185">Reference proteome</keyword>
<proteinExistence type="inferred from homology"/>
<dbReference type="InterPro" id="IPR003593">
    <property type="entry name" value="AAA+_ATPase"/>
</dbReference>
<dbReference type="OrthoDB" id="2052561at2"/>
<dbReference type="PIRSF" id="PIRSF003073">
    <property type="entry name" value="DNAC_TnpB_IstB"/>
    <property type="match status" value="1"/>
</dbReference>
<dbReference type="Proteomes" id="UP000295636">
    <property type="component" value="Unassembled WGS sequence"/>
</dbReference>
<dbReference type="PANTHER" id="PTHR30050">
    <property type="entry name" value="CHROMOSOMAL REPLICATION INITIATOR PROTEIN DNAA"/>
    <property type="match status" value="1"/>
</dbReference>
<keyword evidence="2" id="KW-0547">Nucleotide-binding</keyword>
<name>A0A4R5KB50_9BACL</name>
<evidence type="ECO:0000259" key="4">
    <source>
        <dbReference type="SMART" id="SM00382"/>
    </source>
</evidence>
<dbReference type="EMBL" id="SMRT01000025">
    <property type="protein sequence ID" value="TDF91718.1"/>
    <property type="molecule type" value="Genomic_DNA"/>
</dbReference>
<dbReference type="GO" id="GO:0005524">
    <property type="term" value="F:ATP binding"/>
    <property type="evidence" value="ECO:0007669"/>
    <property type="project" value="UniProtKB-KW"/>
</dbReference>
<accession>A0A4R5KB50</accession>
<keyword evidence="3" id="KW-0067">ATP-binding</keyword>
<comment type="similarity">
    <text evidence="1">Belongs to the IS21/IS1162 putative ATP-binding protein family.</text>
</comment>
<organism evidence="5 6">
    <name type="scientific">Paenibacillus piri</name>
    <dbReference type="NCBI Taxonomy" id="2547395"/>
    <lineage>
        <taxon>Bacteria</taxon>
        <taxon>Bacillati</taxon>
        <taxon>Bacillota</taxon>
        <taxon>Bacilli</taxon>
        <taxon>Bacillales</taxon>
        <taxon>Paenibacillaceae</taxon>
        <taxon>Paenibacillus</taxon>
    </lineage>
</organism>
<dbReference type="SUPFAM" id="SSF52540">
    <property type="entry name" value="P-loop containing nucleoside triphosphate hydrolases"/>
    <property type="match status" value="1"/>
</dbReference>
<evidence type="ECO:0000313" key="6">
    <source>
        <dbReference type="Proteomes" id="UP000295636"/>
    </source>
</evidence>
<sequence length="289" mass="33578">MVVMQERLKDAFEQFGWSRIPDILHTHAEEAAKHNHSYLEFLDKLLQEELVARHERFIRMKTRMARLPYHKTLEQFDFSFQPSIDERRIRDLAMLRFVEHQENLILLGPPGVGKTHLAVALALEAIKRRYTVYFTTAHDLVQTLQQAQHSNTVAQRMKALTKPNLLIIDEIGYRRMDDTAAHFFFQIVAERYETGSIILTSNKSYGAWGEIFGDSVLATAILDRLLHHSSTVNIKGESYRIKEKKKAGFFRPDSDENRLLIDPSIKLPYTGPFVRFIRHQVKPVDDFGT</sequence>
<dbReference type="InterPro" id="IPR001270">
    <property type="entry name" value="ClpA/B"/>
</dbReference>
<dbReference type="NCBIfam" id="NF038214">
    <property type="entry name" value="IS21_help_AAA"/>
    <property type="match status" value="1"/>
</dbReference>
<comment type="caution">
    <text evidence="5">The sequence shown here is derived from an EMBL/GenBank/DDBJ whole genome shotgun (WGS) entry which is preliminary data.</text>
</comment>
<dbReference type="InterPro" id="IPR028350">
    <property type="entry name" value="DNAC/IstB-like"/>
</dbReference>